<accession>A0A317LQB8</accession>
<proteinExistence type="predicted"/>
<comment type="caution">
    <text evidence="1">The sequence shown here is derived from an EMBL/GenBank/DDBJ whole genome shotgun (WGS) entry which is preliminary data.</text>
</comment>
<dbReference type="Gene3D" id="3.40.30.10">
    <property type="entry name" value="Glutaredoxin"/>
    <property type="match status" value="1"/>
</dbReference>
<dbReference type="AlphaFoldDB" id="A0A317LQB8"/>
<name>A0A317LQB8_FINMA</name>
<reference evidence="1" key="1">
    <citation type="submission" date="2021-02" db="EMBL/GenBank/DDBJ databases">
        <title>Infant gut strain persistence is associated with maternal origin, phylogeny, and functional potential including surface adhesion and iron acquisition.</title>
        <authorList>
            <person name="Lou Y.C."/>
        </authorList>
    </citation>
    <scope>NUCLEOTIDE SEQUENCE</scope>
    <source>
        <strain evidence="1">L3_058_000G1_dasL3_058_000G1_concoct_72</strain>
    </source>
</reference>
<dbReference type="GO" id="GO:0003677">
    <property type="term" value="F:DNA binding"/>
    <property type="evidence" value="ECO:0007669"/>
    <property type="project" value="InterPro"/>
</dbReference>
<dbReference type="GO" id="GO:0045892">
    <property type="term" value="P:negative regulation of DNA-templated transcription"/>
    <property type="evidence" value="ECO:0007669"/>
    <property type="project" value="InterPro"/>
</dbReference>
<dbReference type="RefSeq" id="WP_110058612.1">
    <property type="nucleotide sequence ID" value="NZ_AP031486.1"/>
</dbReference>
<dbReference type="GO" id="GO:0046685">
    <property type="term" value="P:response to arsenic-containing substance"/>
    <property type="evidence" value="ECO:0007669"/>
    <property type="project" value="InterPro"/>
</dbReference>
<dbReference type="EMBL" id="JAHAIK010000036">
    <property type="protein sequence ID" value="MBS5965737.1"/>
    <property type="molecule type" value="Genomic_DNA"/>
</dbReference>
<sequence length="121" mass="13735">MKKMVIYDPAMCCSTGVCGPSVDKNLLRVSTAINRLSKNNVEVIRHNLKDEPQLYAENDKVSKLLNEEGVDVLPITMVDDEVVKTREYPTNDEFVEFLDIPKEYIMSGIAIQKMKKNKGNK</sequence>
<dbReference type="NCBIfam" id="NF033727">
    <property type="entry name" value="chaperon_ArsD"/>
    <property type="match status" value="1"/>
</dbReference>
<dbReference type="Proteomes" id="UP000730862">
    <property type="component" value="Unassembled WGS sequence"/>
</dbReference>
<evidence type="ECO:0000313" key="1">
    <source>
        <dbReference type="EMBL" id="MBS5965737.1"/>
    </source>
</evidence>
<dbReference type="InterPro" id="IPR010712">
    <property type="entry name" value="Arsenical-R_ArsD"/>
</dbReference>
<evidence type="ECO:0000313" key="2">
    <source>
        <dbReference type="Proteomes" id="UP000730862"/>
    </source>
</evidence>
<organism evidence="1 2">
    <name type="scientific">Finegoldia magna</name>
    <name type="common">Peptostreptococcus magnus</name>
    <dbReference type="NCBI Taxonomy" id="1260"/>
    <lineage>
        <taxon>Bacteria</taxon>
        <taxon>Bacillati</taxon>
        <taxon>Bacillota</taxon>
        <taxon>Tissierellia</taxon>
        <taxon>Tissierellales</taxon>
        <taxon>Peptoniphilaceae</taxon>
        <taxon>Finegoldia</taxon>
    </lineage>
</organism>
<gene>
    <name evidence="1" type="primary">arsD</name>
    <name evidence="1" type="ORF">KIA07_08780</name>
</gene>
<protein>
    <submittedName>
        <fullName evidence="1">Arsenite efflux transporter metallochaperone ArsD</fullName>
    </submittedName>
</protein>
<dbReference type="Pfam" id="PF06953">
    <property type="entry name" value="ArsD"/>
    <property type="match status" value="1"/>
</dbReference>